<sequence>MKAHLLACKAATSLLICMETSSSWKATLLMHATGFWLILNQLKLLLKMPLQLGHLWQLRTHTGHSDGFLSTKNQMAHLIAQWATKNLVHGLTEACNLPEEITSCDLPDTPRCNTTLCLLEFAKKKK</sequence>
<dbReference type="AlphaFoldDB" id="A0A6A1VQ23"/>
<comment type="caution">
    <text evidence="1">The sequence shown here is derived from an EMBL/GenBank/DDBJ whole genome shotgun (WGS) entry which is preliminary data.</text>
</comment>
<gene>
    <name evidence="1" type="ORF">CJ030_MR5G017329</name>
</gene>
<evidence type="ECO:0000313" key="2">
    <source>
        <dbReference type="Proteomes" id="UP000516437"/>
    </source>
</evidence>
<reference evidence="1 2" key="1">
    <citation type="journal article" date="2019" name="Plant Biotechnol. J.">
        <title>The red bayberry genome and genetic basis of sex determination.</title>
        <authorList>
            <person name="Jia H.M."/>
            <person name="Jia H.J."/>
            <person name="Cai Q.L."/>
            <person name="Wang Y."/>
            <person name="Zhao H.B."/>
            <person name="Yang W.F."/>
            <person name="Wang G.Y."/>
            <person name="Li Y.H."/>
            <person name="Zhan D.L."/>
            <person name="Shen Y.T."/>
            <person name="Niu Q.F."/>
            <person name="Chang L."/>
            <person name="Qiu J."/>
            <person name="Zhao L."/>
            <person name="Xie H.B."/>
            <person name="Fu W.Y."/>
            <person name="Jin J."/>
            <person name="Li X.W."/>
            <person name="Jiao Y."/>
            <person name="Zhou C.C."/>
            <person name="Tu T."/>
            <person name="Chai C.Y."/>
            <person name="Gao J.L."/>
            <person name="Fan L.J."/>
            <person name="van de Weg E."/>
            <person name="Wang J.Y."/>
            <person name="Gao Z.S."/>
        </authorList>
    </citation>
    <scope>NUCLEOTIDE SEQUENCE [LARGE SCALE GENOMIC DNA]</scope>
    <source>
        <tissue evidence="1">Leaves</tissue>
    </source>
</reference>
<accession>A0A6A1VQ23</accession>
<dbReference type="Proteomes" id="UP000516437">
    <property type="component" value="Chromosome 5"/>
</dbReference>
<keyword evidence="2" id="KW-1185">Reference proteome</keyword>
<protein>
    <submittedName>
        <fullName evidence="1">Uncharacterized protein</fullName>
    </submittedName>
</protein>
<organism evidence="1 2">
    <name type="scientific">Morella rubra</name>
    <name type="common">Chinese bayberry</name>
    <dbReference type="NCBI Taxonomy" id="262757"/>
    <lineage>
        <taxon>Eukaryota</taxon>
        <taxon>Viridiplantae</taxon>
        <taxon>Streptophyta</taxon>
        <taxon>Embryophyta</taxon>
        <taxon>Tracheophyta</taxon>
        <taxon>Spermatophyta</taxon>
        <taxon>Magnoliopsida</taxon>
        <taxon>eudicotyledons</taxon>
        <taxon>Gunneridae</taxon>
        <taxon>Pentapetalae</taxon>
        <taxon>rosids</taxon>
        <taxon>fabids</taxon>
        <taxon>Fagales</taxon>
        <taxon>Myricaceae</taxon>
        <taxon>Morella</taxon>
    </lineage>
</organism>
<evidence type="ECO:0000313" key="1">
    <source>
        <dbReference type="EMBL" id="KAB1214066.1"/>
    </source>
</evidence>
<dbReference type="EMBL" id="RXIC02000023">
    <property type="protein sequence ID" value="KAB1214066.1"/>
    <property type="molecule type" value="Genomic_DNA"/>
</dbReference>
<name>A0A6A1VQ23_9ROSI</name>
<proteinExistence type="predicted"/>